<dbReference type="EMBL" id="CP071090">
    <property type="protein sequence ID" value="QSQ26148.1"/>
    <property type="molecule type" value="Genomic_DNA"/>
</dbReference>
<dbReference type="Proteomes" id="UP000662747">
    <property type="component" value="Chromosome"/>
</dbReference>
<keyword evidence="2" id="KW-1185">Reference proteome</keyword>
<evidence type="ECO:0000313" key="1">
    <source>
        <dbReference type="EMBL" id="QSQ26148.1"/>
    </source>
</evidence>
<sequence>MLTLLLVALMAEAPEPPSIEQMKLDEVLSCAGDPTKCDASDWDLARELARRFGTKELSSHLKRASEAQRRVLVFALYASPSNPDVAKLMKKFSNDPDEEIAYYALNYRAKLCDQEALAKLVAPSYDARASCQQWAVTVSLVGQCKYKPGGRFLVEHLDYACLNIVLAAVEGLRALYPDAPASFESPAQVKAYFEKRVGK</sequence>
<protein>
    <submittedName>
        <fullName evidence="1">Uncharacterized protein</fullName>
    </submittedName>
</protein>
<accession>A0ABX7P6R5</accession>
<gene>
    <name evidence="1" type="ORF">JY651_14970</name>
</gene>
<proteinExistence type="predicted"/>
<reference evidence="1 2" key="1">
    <citation type="submission" date="2021-02" db="EMBL/GenBank/DDBJ databases">
        <title>De Novo genome assembly of isolated myxobacteria.</title>
        <authorList>
            <person name="Stevens D.C."/>
        </authorList>
    </citation>
    <scope>NUCLEOTIDE SEQUENCE [LARGE SCALE GENOMIC DNA]</scope>
    <source>
        <strain evidence="2">SCPEA02</strain>
    </source>
</reference>
<name>A0ABX7P6R5_9BACT</name>
<evidence type="ECO:0000313" key="2">
    <source>
        <dbReference type="Proteomes" id="UP000662747"/>
    </source>
</evidence>
<dbReference type="RefSeq" id="WP_206727698.1">
    <property type="nucleotide sequence ID" value="NZ_CP071090.1"/>
</dbReference>
<organism evidence="1 2">
    <name type="scientific">Pyxidicoccus parkwayensis</name>
    <dbReference type="NCBI Taxonomy" id="2813578"/>
    <lineage>
        <taxon>Bacteria</taxon>
        <taxon>Pseudomonadati</taxon>
        <taxon>Myxococcota</taxon>
        <taxon>Myxococcia</taxon>
        <taxon>Myxococcales</taxon>
        <taxon>Cystobacterineae</taxon>
        <taxon>Myxococcaceae</taxon>
        <taxon>Pyxidicoccus</taxon>
    </lineage>
</organism>